<keyword evidence="3" id="KW-1185">Reference proteome</keyword>
<proteinExistence type="predicted"/>
<organism evidence="2 3">
    <name type="scientific">Rubroshorea leprosula</name>
    <dbReference type="NCBI Taxonomy" id="152421"/>
    <lineage>
        <taxon>Eukaryota</taxon>
        <taxon>Viridiplantae</taxon>
        <taxon>Streptophyta</taxon>
        <taxon>Embryophyta</taxon>
        <taxon>Tracheophyta</taxon>
        <taxon>Spermatophyta</taxon>
        <taxon>Magnoliopsida</taxon>
        <taxon>eudicotyledons</taxon>
        <taxon>Gunneridae</taxon>
        <taxon>Pentapetalae</taxon>
        <taxon>rosids</taxon>
        <taxon>malvids</taxon>
        <taxon>Malvales</taxon>
        <taxon>Dipterocarpaceae</taxon>
        <taxon>Rubroshorea</taxon>
    </lineage>
</organism>
<dbReference type="EMBL" id="BPVZ01000003">
    <property type="protein sequence ID" value="GKU89445.1"/>
    <property type="molecule type" value="Genomic_DNA"/>
</dbReference>
<name>A0AAV5HRL7_9ROSI</name>
<evidence type="ECO:0000256" key="1">
    <source>
        <dbReference type="SAM" id="MobiDB-lite"/>
    </source>
</evidence>
<feature type="region of interest" description="Disordered" evidence="1">
    <location>
        <begin position="21"/>
        <end position="42"/>
    </location>
</feature>
<dbReference type="Proteomes" id="UP001054252">
    <property type="component" value="Unassembled WGS sequence"/>
</dbReference>
<protein>
    <submittedName>
        <fullName evidence="2">Uncharacterized protein</fullName>
    </submittedName>
</protein>
<gene>
    <name evidence="2" type="ORF">SLEP1_g3580</name>
</gene>
<evidence type="ECO:0000313" key="3">
    <source>
        <dbReference type="Proteomes" id="UP001054252"/>
    </source>
</evidence>
<comment type="caution">
    <text evidence="2">The sequence shown here is derived from an EMBL/GenBank/DDBJ whole genome shotgun (WGS) entry which is preliminary data.</text>
</comment>
<evidence type="ECO:0000313" key="2">
    <source>
        <dbReference type="EMBL" id="GKU89445.1"/>
    </source>
</evidence>
<accession>A0AAV5HRL7</accession>
<reference evidence="2 3" key="1">
    <citation type="journal article" date="2021" name="Commun. Biol.">
        <title>The genome of Shorea leprosula (Dipterocarpaceae) highlights the ecological relevance of drought in aseasonal tropical rainforests.</title>
        <authorList>
            <person name="Ng K.K.S."/>
            <person name="Kobayashi M.J."/>
            <person name="Fawcett J.A."/>
            <person name="Hatakeyama M."/>
            <person name="Paape T."/>
            <person name="Ng C.H."/>
            <person name="Ang C.C."/>
            <person name="Tnah L.H."/>
            <person name="Lee C.T."/>
            <person name="Nishiyama T."/>
            <person name="Sese J."/>
            <person name="O'Brien M.J."/>
            <person name="Copetti D."/>
            <person name="Mohd Noor M.I."/>
            <person name="Ong R.C."/>
            <person name="Putra M."/>
            <person name="Sireger I.Z."/>
            <person name="Indrioko S."/>
            <person name="Kosugi Y."/>
            <person name="Izuno A."/>
            <person name="Isagi Y."/>
            <person name="Lee S.L."/>
            <person name="Shimizu K.K."/>
        </authorList>
    </citation>
    <scope>NUCLEOTIDE SEQUENCE [LARGE SCALE GENOMIC DNA]</scope>
    <source>
        <strain evidence="2">214</strain>
    </source>
</reference>
<sequence>MFCQGTSRDWWPAGSELEKHWGKKGPVIRGAHKGTKSKGENNVKRKCEVMPKDVFW</sequence>
<dbReference type="AlphaFoldDB" id="A0AAV5HRL7"/>